<evidence type="ECO:0000259" key="2">
    <source>
        <dbReference type="PROSITE" id="PS51762"/>
    </source>
</evidence>
<evidence type="ECO:0000256" key="1">
    <source>
        <dbReference type="ARBA" id="ARBA00006865"/>
    </source>
</evidence>
<dbReference type="RefSeq" id="WP_282839586.1">
    <property type="nucleotide sequence ID" value="NZ_JASCXW010000019.1"/>
</dbReference>
<sequence>MKYKLLWEDQFSIDGKPDEKIWNVEVGGTGFGNNESQFYVDDSKNVFVKDGVLNIVAYKEKHEHREYTSAKLTTLNKKSIQYGRVEIMAKIPEGKGTWPAIWFLGENKKESGWPLCGEIDLMEHVGKDPKHIHFSLHSKAYNHRLHNHPTFIAYQEDIFNGFHEYAMEWTENDITFYIDQAKYVTFTKQENATIEQWPFNQNFYLILNLAIGGNWGGAIDDLIFPVSMQIKYVKIYEKSE</sequence>
<dbReference type="CDD" id="cd08023">
    <property type="entry name" value="GH16_laminarinase_like"/>
    <property type="match status" value="1"/>
</dbReference>
<dbReference type="Proteomes" id="UP001431532">
    <property type="component" value="Unassembled WGS sequence"/>
</dbReference>
<dbReference type="SUPFAM" id="SSF49899">
    <property type="entry name" value="Concanavalin A-like lectins/glucanases"/>
    <property type="match status" value="1"/>
</dbReference>
<dbReference type="PROSITE" id="PS51762">
    <property type="entry name" value="GH16_2"/>
    <property type="match status" value="1"/>
</dbReference>
<dbReference type="PANTHER" id="PTHR10963">
    <property type="entry name" value="GLYCOSYL HYDROLASE-RELATED"/>
    <property type="match status" value="1"/>
</dbReference>
<dbReference type="GO" id="GO:0004553">
    <property type="term" value="F:hydrolase activity, hydrolyzing O-glycosyl compounds"/>
    <property type="evidence" value="ECO:0007669"/>
    <property type="project" value="InterPro"/>
</dbReference>
<evidence type="ECO:0000313" key="3">
    <source>
        <dbReference type="EMBL" id="MDI6453156.1"/>
    </source>
</evidence>
<evidence type="ECO:0000313" key="4">
    <source>
        <dbReference type="Proteomes" id="UP001431532"/>
    </source>
</evidence>
<organism evidence="3 4">
    <name type="scientific">Peloplasma aerotolerans</name>
    <dbReference type="NCBI Taxonomy" id="3044389"/>
    <lineage>
        <taxon>Bacteria</taxon>
        <taxon>Bacillati</taxon>
        <taxon>Mycoplasmatota</taxon>
        <taxon>Mollicutes</taxon>
        <taxon>Acholeplasmatales</taxon>
        <taxon>Acholeplasmataceae</taxon>
        <taxon>Peloplasma</taxon>
    </lineage>
</organism>
<dbReference type="InterPro" id="IPR050546">
    <property type="entry name" value="Glycosyl_Hydrlase_16"/>
</dbReference>
<comment type="caution">
    <text evidence="3">The sequence shown here is derived from an EMBL/GenBank/DDBJ whole genome shotgun (WGS) entry which is preliminary data.</text>
</comment>
<dbReference type="PANTHER" id="PTHR10963:SF55">
    <property type="entry name" value="GLYCOSIDE HYDROLASE FAMILY 16 PROTEIN"/>
    <property type="match status" value="1"/>
</dbReference>
<dbReference type="EMBL" id="JASCXW010000019">
    <property type="protein sequence ID" value="MDI6453156.1"/>
    <property type="molecule type" value="Genomic_DNA"/>
</dbReference>
<reference evidence="3" key="1">
    <citation type="submission" date="2023-05" db="EMBL/GenBank/DDBJ databases">
        <title>Mariniplasma microaerophilum sp. nov., a novel anaerobic mollicute isolated from terrestrial mud volcano, Taman Peninsula, Russia.</title>
        <authorList>
            <person name="Khomyakova M.A."/>
            <person name="Merkel A.Y."/>
            <person name="Slobodkin A.I."/>
        </authorList>
    </citation>
    <scope>NUCLEOTIDE SEQUENCE</scope>
    <source>
        <strain evidence="3">M4Ah</strain>
    </source>
</reference>
<dbReference type="GO" id="GO:0005975">
    <property type="term" value="P:carbohydrate metabolic process"/>
    <property type="evidence" value="ECO:0007669"/>
    <property type="project" value="InterPro"/>
</dbReference>
<dbReference type="Gene3D" id="2.60.120.200">
    <property type="match status" value="1"/>
</dbReference>
<keyword evidence="4" id="KW-1185">Reference proteome</keyword>
<protein>
    <submittedName>
        <fullName evidence="3">Glycoside hydrolase family 16 protein</fullName>
    </submittedName>
</protein>
<dbReference type="InterPro" id="IPR000757">
    <property type="entry name" value="Beta-glucanase-like"/>
</dbReference>
<dbReference type="Pfam" id="PF00722">
    <property type="entry name" value="Glyco_hydro_16"/>
    <property type="match status" value="1"/>
</dbReference>
<accession>A0AAW6U5A6</accession>
<proteinExistence type="inferred from homology"/>
<keyword evidence="3" id="KW-0378">Hydrolase</keyword>
<dbReference type="AlphaFoldDB" id="A0AAW6U5A6"/>
<gene>
    <name evidence="3" type="ORF">QJ521_06245</name>
</gene>
<name>A0AAW6U5A6_9MOLU</name>
<comment type="similarity">
    <text evidence="1">Belongs to the glycosyl hydrolase 16 family.</text>
</comment>
<dbReference type="InterPro" id="IPR013320">
    <property type="entry name" value="ConA-like_dom_sf"/>
</dbReference>
<feature type="domain" description="GH16" evidence="2">
    <location>
        <begin position="9"/>
        <end position="240"/>
    </location>
</feature>